<dbReference type="PROSITE" id="PS50084">
    <property type="entry name" value="KH_TYPE_1"/>
    <property type="match status" value="1"/>
</dbReference>
<evidence type="ECO:0000256" key="1">
    <source>
        <dbReference type="PROSITE-ProRule" id="PRU00117"/>
    </source>
</evidence>
<dbReference type="OrthoDB" id="752362at2759"/>
<dbReference type="Proteomes" id="UP000265703">
    <property type="component" value="Unassembled WGS sequence"/>
</dbReference>
<dbReference type="AlphaFoldDB" id="A0A397T783"/>
<feature type="domain" description="K Homology" evidence="2">
    <location>
        <begin position="1"/>
        <end position="78"/>
    </location>
</feature>
<gene>
    <name evidence="3" type="ORF">C1645_768808</name>
</gene>
<evidence type="ECO:0000259" key="2">
    <source>
        <dbReference type="SMART" id="SM00322"/>
    </source>
</evidence>
<reference evidence="3 4" key="1">
    <citation type="submission" date="2018-06" db="EMBL/GenBank/DDBJ databases">
        <title>Comparative genomics reveals the genomic features of Rhizophagus irregularis, R. cerebriforme, R. diaphanum and Gigaspora rosea, and their symbiotic lifestyle signature.</title>
        <authorList>
            <person name="Morin E."/>
            <person name="San Clemente H."/>
            <person name="Chen E.C.H."/>
            <person name="De La Providencia I."/>
            <person name="Hainaut M."/>
            <person name="Kuo A."/>
            <person name="Kohler A."/>
            <person name="Murat C."/>
            <person name="Tang N."/>
            <person name="Roy S."/>
            <person name="Loubradou J."/>
            <person name="Henrissat B."/>
            <person name="Grigoriev I.V."/>
            <person name="Corradi N."/>
            <person name="Roux C."/>
            <person name="Martin F.M."/>
        </authorList>
    </citation>
    <scope>NUCLEOTIDE SEQUENCE [LARGE SCALE GENOMIC DNA]</scope>
    <source>
        <strain evidence="3 4">DAOM 227022</strain>
    </source>
</reference>
<dbReference type="Gene3D" id="3.30.1370.10">
    <property type="entry name" value="K Homology domain, type 1"/>
    <property type="match status" value="1"/>
</dbReference>
<dbReference type="EMBL" id="QKYT01000168">
    <property type="protein sequence ID" value="RIA90884.1"/>
    <property type="molecule type" value="Genomic_DNA"/>
</dbReference>
<protein>
    <recommendedName>
        <fullName evidence="2">K Homology domain-containing protein</fullName>
    </recommendedName>
</protein>
<evidence type="ECO:0000313" key="4">
    <source>
        <dbReference type="Proteomes" id="UP000265703"/>
    </source>
</evidence>
<accession>A0A397T783</accession>
<organism evidence="3 4">
    <name type="scientific">Glomus cerebriforme</name>
    <dbReference type="NCBI Taxonomy" id="658196"/>
    <lineage>
        <taxon>Eukaryota</taxon>
        <taxon>Fungi</taxon>
        <taxon>Fungi incertae sedis</taxon>
        <taxon>Mucoromycota</taxon>
        <taxon>Glomeromycotina</taxon>
        <taxon>Glomeromycetes</taxon>
        <taxon>Glomerales</taxon>
        <taxon>Glomeraceae</taxon>
        <taxon>Glomus</taxon>
    </lineage>
</organism>
<dbReference type="Pfam" id="PF00013">
    <property type="entry name" value="KH_1"/>
    <property type="match status" value="1"/>
</dbReference>
<evidence type="ECO:0000313" key="3">
    <source>
        <dbReference type="EMBL" id="RIA90884.1"/>
    </source>
</evidence>
<sequence length="114" mass="13019">MTIPIRIDIPQYIEIGRLIGREGHKIKPIAERTGTSIHVNTNTKPAKVEIKIINQINSFPPSKNRIEEARDQINKLIKDLGIEKSNRKSQLTHTSTLITHNNHETSKRLGEMLH</sequence>
<dbReference type="InterPro" id="IPR036612">
    <property type="entry name" value="KH_dom_type_1_sf"/>
</dbReference>
<name>A0A397T783_9GLOM</name>
<dbReference type="InterPro" id="IPR004087">
    <property type="entry name" value="KH_dom"/>
</dbReference>
<dbReference type="SUPFAM" id="SSF54791">
    <property type="entry name" value="Eukaryotic type KH-domain (KH-domain type I)"/>
    <property type="match status" value="1"/>
</dbReference>
<dbReference type="GO" id="GO:0003723">
    <property type="term" value="F:RNA binding"/>
    <property type="evidence" value="ECO:0007669"/>
    <property type="project" value="UniProtKB-UniRule"/>
</dbReference>
<keyword evidence="1" id="KW-0694">RNA-binding</keyword>
<dbReference type="SMART" id="SM00322">
    <property type="entry name" value="KH"/>
    <property type="match status" value="1"/>
</dbReference>
<keyword evidence="4" id="KW-1185">Reference proteome</keyword>
<proteinExistence type="predicted"/>
<dbReference type="InterPro" id="IPR004088">
    <property type="entry name" value="KH_dom_type_1"/>
</dbReference>
<comment type="caution">
    <text evidence="3">The sequence shown here is derived from an EMBL/GenBank/DDBJ whole genome shotgun (WGS) entry which is preliminary data.</text>
</comment>